<gene>
    <name evidence="10" type="ORF">OTI717_LOCUS25006</name>
    <name evidence="9" type="ORF">RFH988_LOCUS33464</name>
</gene>
<dbReference type="Pfam" id="PF00763">
    <property type="entry name" value="THF_DHG_CYH"/>
    <property type="match status" value="1"/>
</dbReference>
<comment type="caution">
    <text evidence="9">The sequence shown here is derived from an EMBL/GenBank/DDBJ whole genome shotgun (WGS) entry which is preliminary data.</text>
</comment>
<evidence type="ECO:0000313" key="9">
    <source>
        <dbReference type="EMBL" id="CAF1373493.1"/>
    </source>
</evidence>
<evidence type="ECO:0008006" key="12">
    <source>
        <dbReference type="Google" id="ProtNLM"/>
    </source>
</evidence>
<evidence type="ECO:0000256" key="6">
    <source>
        <dbReference type="ARBA" id="ARBA00023268"/>
    </source>
</evidence>
<accession>A0A815J234</accession>
<feature type="domain" description="Tetrahydrofolate dehydrogenase/cyclohydrolase NAD(P)-binding" evidence="8">
    <location>
        <begin position="176"/>
        <end position="333"/>
    </location>
</feature>
<evidence type="ECO:0000259" key="7">
    <source>
        <dbReference type="Pfam" id="PF00763"/>
    </source>
</evidence>
<dbReference type="Proteomes" id="UP000663882">
    <property type="component" value="Unassembled WGS sequence"/>
</dbReference>
<dbReference type="SUPFAM" id="SSF53223">
    <property type="entry name" value="Aminoacid dehydrogenase-like, N-terminal domain"/>
    <property type="match status" value="1"/>
</dbReference>
<organism evidence="9 11">
    <name type="scientific">Rotaria sordida</name>
    <dbReference type="NCBI Taxonomy" id="392033"/>
    <lineage>
        <taxon>Eukaryota</taxon>
        <taxon>Metazoa</taxon>
        <taxon>Spiralia</taxon>
        <taxon>Gnathifera</taxon>
        <taxon>Rotifera</taxon>
        <taxon>Eurotatoria</taxon>
        <taxon>Bdelloidea</taxon>
        <taxon>Philodinida</taxon>
        <taxon>Philodinidae</taxon>
        <taxon>Rotaria</taxon>
    </lineage>
</organism>
<keyword evidence="4" id="KW-0521">NADP</keyword>
<dbReference type="Pfam" id="PF02882">
    <property type="entry name" value="THF_DHG_CYH_C"/>
    <property type="match status" value="1"/>
</dbReference>
<dbReference type="InterPro" id="IPR046346">
    <property type="entry name" value="Aminoacid_DH-like_N_sf"/>
</dbReference>
<dbReference type="OrthoDB" id="1845775at2759"/>
<proteinExistence type="inferred from homology"/>
<reference evidence="9" key="1">
    <citation type="submission" date="2021-02" db="EMBL/GenBank/DDBJ databases">
        <authorList>
            <person name="Nowell W R."/>
        </authorList>
    </citation>
    <scope>NUCLEOTIDE SEQUENCE</scope>
</reference>
<dbReference type="PANTHER" id="PTHR48099">
    <property type="entry name" value="C-1-TETRAHYDROFOLATE SYNTHASE, CYTOPLASMIC-RELATED"/>
    <property type="match status" value="1"/>
</dbReference>
<dbReference type="Gene3D" id="3.40.50.10860">
    <property type="entry name" value="Leucine Dehydrogenase, chain A, domain 1"/>
    <property type="match status" value="1"/>
</dbReference>
<sequence length="337" mass="38440">MFRLSIKHIVKLTIFQSRFLITDSSPKIQQKSNILYGKPIAERIIKRCQNECMEFIEKYQRHPKLVTILVGGNESSKLYVRNKQRIAERVGIEFHIINHLMHITPLNLFNTIQQLNNDDNIDGIILQLPLPLHLIDKTEQFINAIRSDKDIDAHSISNYNLYRQKSTSLITIPVVAAVREILLEINEPLQGKDIVIIGRSKYVGTPLALMLSQQTIESKYSLVSGATVTICHRDTHLDNLTWYCKHADIVISAVGRPKLVTHRMIKEGAIVIDVGISKSWTDKAVMHNRRFVGDVDFDEVKRIARWITPVPGGVGRVTVACLISNLLELARQRKKMK</sequence>
<keyword evidence="6" id="KW-0511">Multifunctional enzyme</keyword>
<dbReference type="SUPFAM" id="SSF51735">
    <property type="entry name" value="NAD(P)-binding Rossmann-fold domains"/>
    <property type="match status" value="1"/>
</dbReference>
<dbReference type="GO" id="GO:0035999">
    <property type="term" value="P:tetrahydrofolate interconversion"/>
    <property type="evidence" value="ECO:0007669"/>
    <property type="project" value="TreeGrafter"/>
</dbReference>
<dbReference type="InterPro" id="IPR020631">
    <property type="entry name" value="THF_DH/CycHdrlase_NAD-bd_dom"/>
</dbReference>
<protein>
    <recommendedName>
        <fullName evidence="12">Methenyltetrahydrofolate cyclohydrolase</fullName>
    </recommendedName>
</protein>
<dbReference type="PANTHER" id="PTHR48099:SF5">
    <property type="entry name" value="C-1-TETRAHYDROFOLATE SYNTHASE, CYTOPLASMIC"/>
    <property type="match status" value="1"/>
</dbReference>
<dbReference type="PRINTS" id="PR00085">
    <property type="entry name" value="THFDHDRGNASE"/>
</dbReference>
<evidence type="ECO:0000256" key="4">
    <source>
        <dbReference type="ARBA" id="ARBA00022857"/>
    </source>
</evidence>
<dbReference type="EMBL" id="CAJNOO010004228">
    <property type="protein sequence ID" value="CAF1373493.1"/>
    <property type="molecule type" value="Genomic_DNA"/>
</dbReference>
<evidence type="ECO:0000256" key="3">
    <source>
        <dbReference type="ARBA" id="ARBA00022801"/>
    </source>
</evidence>
<dbReference type="InterPro" id="IPR000672">
    <property type="entry name" value="THF_DH/CycHdrlase"/>
</dbReference>
<name>A0A815J234_9BILA</name>
<evidence type="ECO:0000256" key="5">
    <source>
        <dbReference type="ARBA" id="ARBA00023002"/>
    </source>
</evidence>
<dbReference type="HAMAP" id="MF_01576">
    <property type="entry name" value="THF_DHG_CYH"/>
    <property type="match status" value="1"/>
</dbReference>
<dbReference type="Gene3D" id="3.40.50.720">
    <property type="entry name" value="NAD(P)-binding Rossmann-like Domain"/>
    <property type="match status" value="1"/>
</dbReference>
<dbReference type="GO" id="GO:0004477">
    <property type="term" value="F:methenyltetrahydrofolate cyclohydrolase activity"/>
    <property type="evidence" value="ECO:0007669"/>
    <property type="project" value="TreeGrafter"/>
</dbReference>
<dbReference type="Proteomes" id="UP000663823">
    <property type="component" value="Unassembled WGS sequence"/>
</dbReference>
<dbReference type="CDD" id="cd01080">
    <property type="entry name" value="NAD_bind_m-THF_DH_Cyclohyd"/>
    <property type="match status" value="1"/>
</dbReference>
<dbReference type="EMBL" id="CAJOAX010004859">
    <property type="protein sequence ID" value="CAF3924574.1"/>
    <property type="molecule type" value="Genomic_DNA"/>
</dbReference>
<evidence type="ECO:0000256" key="1">
    <source>
        <dbReference type="ARBA" id="ARBA00004777"/>
    </source>
</evidence>
<evidence type="ECO:0000313" key="10">
    <source>
        <dbReference type="EMBL" id="CAF3924574.1"/>
    </source>
</evidence>
<keyword evidence="2" id="KW-0554">One-carbon metabolism</keyword>
<keyword evidence="5" id="KW-0560">Oxidoreductase</keyword>
<dbReference type="InterPro" id="IPR036291">
    <property type="entry name" value="NAD(P)-bd_dom_sf"/>
</dbReference>
<dbReference type="AlphaFoldDB" id="A0A815J234"/>
<keyword evidence="3" id="KW-0378">Hydrolase</keyword>
<evidence type="ECO:0000259" key="8">
    <source>
        <dbReference type="Pfam" id="PF02882"/>
    </source>
</evidence>
<evidence type="ECO:0000313" key="11">
    <source>
        <dbReference type="Proteomes" id="UP000663882"/>
    </source>
</evidence>
<dbReference type="InterPro" id="IPR020630">
    <property type="entry name" value="THF_DH/CycHdrlase_cat_dom"/>
</dbReference>
<evidence type="ECO:0000256" key="2">
    <source>
        <dbReference type="ARBA" id="ARBA00022563"/>
    </source>
</evidence>
<dbReference type="GO" id="GO:0005829">
    <property type="term" value="C:cytosol"/>
    <property type="evidence" value="ECO:0007669"/>
    <property type="project" value="TreeGrafter"/>
</dbReference>
<dbReference type="GO" id="GO:0004488">
    <property type="term" value="F:methylenetetrahydrofolate dehydrogenase (NADP+) activity"/>
    <property type="evidence" value="ECO:0007669"/>
    <property type="project" value="InterPro"/>
</dbReference>
<comment type="pathway">
    <text evidence="1">One-carbon metabolism; tetrahydrofolate interconversion.</text>
</comment>
<feature type="domain" description="Tetrahydrofolate dehydrogenase/cyclohydrolase catalytic" evidence="7">
    <location>
        <begin position="35"/>
        <end position="152"/>
    </location>
</feature>